<evidence type="ECO:0000313" key="3">
    <source>
        <dbReference type="Proteomes" id="UP000823860"/>
    </source>
</evidence>
<proteinExistence type="predicted"/>
<dbReference type="Proteomes" id="UP000823860">
    <property type="component" value="Unassembled WGS sequence"/>
</dbReference>
<reference evidence="2" key="2">
    <citation type="submission" date="2021-04" db="EMBL/GenBank/DDBJ databases">
        <authorList>
            <person name="Gilroy R."/>
        </authorList>
    </citation>
    <scope>NUCLEOTIDE SEQUENCE</scope>
    <source>
        <strain evidence="2">ChiHecec1B25-7008</strain>
    </source>
</reference>
<gene>
    <name evidence="2" type="ORF">H9785_08780</name>
</gene>
<comment type="caution">
    <text evidence="2">The sequence shown here is derived from an EMBL/GenBank/DDBJ whole genome shotgun (WGS) entry which is preliminary data.</text>
</comment>
<dbReference type="PANTHER" id="PTHR46401">
    <property type="entry name" value="GLYCOSYLTRANSFERASE WBBK-RELATED"/>
    <property type="match status" value="1"/>
</dbReference>
<dbReference type="SUPFAM" id="SSF53756">
    <property type="entry name" value="UDP-Glycosyltransferase/glycogen phosphorylase"/>
    <property type="match status" value="1"/>
</dbReference>
<dbReference type="GO" id="GO:0009103">
    <property type="term" value="P:lipopolysaccharide biosynthetic process"/>
    <property type="evidence" value="ECO:0007669"/>
    <property type="project" value="TreeGrafter"/>
</dbReference>
<dbReference type="GO" id="GO:0016757">
    <property type="term" value="F:glycosyltransferase activity"/>
    <property type="evidence" value="ECO:0007669"/>
    <property type="project" value="TreeGrafter"/>
</dbReference>
<dbReference type="PANTHER" id="PTHR46401:SF2">
    <property type="entry name" value="GLYCOSYLTRANSFERASE WBBK-RELATED"/>
    <property type="match status" value="1"/>
</dbReference>
<evidence type="ECO:0000313" key="2">
    <source>
        <dbReference type="EMBL" id="HJA84047.1"/>
    </source>
</evidence>
<protein>
    <submittedName>
        <fullName evidence="2">Glycosyltransferase family 4 protein</fullName>
    </submittedName>
</protein>
<dbReference type="EMBL" id="DWZE01000104">
    <property type="protein sequence ID" value="HJA84047.1"/>
    <property type="molecule type" value="Genomic_DNA"/>
</dbReference>
<accession>A0A9D2KT86</accession>
<organism evidence="2 3">
    <name type="scientific">Candidatus Bacteroides intestinavium</name>
    <dbReference type="NCBI Taxonomy" id="2838469"/>
    <lineage>
        <taxon>Bacteria</taxon>
        <taxon>Pseudomonadati</taxon>
        <taxon>Bacteroidota</taxon>
        <taxon>Bacteroidia</taxon>
        <taxon>Bacteroidales</taxon>
        <taxon>Bacteroidaceae</taxon>
        <taxon>Bacteroides</taxon>
    </lineage>
</organism>
<reference evidence="2" key="1">
    <citation type="journal article" date="2021" name="PeerJ">
        <title>Extensive microbial diversity within the chicken gut microbiome revealed by metagenomics and culture.</title>
        <authorList>
            <person name="Gilroy R."/>
            <person name="Ravi A."/>
            <person name="Getino M."/>
            <person name="Pursley I."/>
            <person name="Horton D.L."/>
            <person name="Alikhan N.F."/>
            <person name="Baker D."/>
            <person name="Gharbi K."/>
            <person name="Hall N."/>
            <person name="Watson M."/>
            <person name="Adriaenssens E.M."/>
            <person name="Foster-Nyarko E."/>
            <person name="Jarju S."/>
            <person name="Secka A."/>
            <person name="Antonio M."/>
            <person name="Oren A."/>
            <person name="Chaudhuri R.R."/>
            <person name="La Ragione R."/>
            <person name="Hildebrand F."/>
            <person name="Pallen M.J."/>
        </authorList>
    </citation>
    <scope>NUCLEOTIDE SEQUENCE</scope>
    <source>
        <strain evidence="2">ChiHecec1B25-7008</strain>
    </source>
</reference>
<evidence type="ECO:0000256" key="1">
    <source>
        <dbReference type="ARBA" id="ARBA00022679"/>
    </source>
</evidence>
<dbReference type="CDD" id="cd03801">
    <property type="entry name" value="GT4_PimA-like"/>
    <property type="match status" value="1"/>
</dbReference>
<dbReference type="AlphaFoldDB" id="A0A9D2KT86"/>
<dbReference type="Pfam" id="PF13692">
    <property type="entry name" value="Glyco_trans_1_4"/>
    <property type="match status" value="1"/>
</dbReference>
<name>A0A9D2KT86_9BACE</name>
<sequence>MKKKILFITPYVPYPLNSGGNQAFFHMVDYIRSRMSVSILLYPRHSAEMDNVKALQAKWPDVTFHLYRPQPEKPVTNAPRVKHPLYLKWLLKAHASLGRKIRRQQQKIVQPEGTPSDWVRAKSTLPMSIFGGLEAGYVNYVAQVARSGFDIVQVEFFEMISLGYVLPENVETIFVHHEPRYVRNNNEMHLFHTVTDMDRLLYGVSRDYERAALCRYKHLITLTEVDRRLLADFIGRADHIHVSPAVVSLPEETARTFHPATTHRLTFVGSEDHYPNLDAVLWFCHEVVPLLRQKGFKFTFQVIGHWRSPYVQSLKKDCPELELTGYVDDLHGFQQGSVALVPIRIGAGMRMKIMDAISAGVPFVTTPKGVEGLDFRDGEECLTALDPAAFADAVIRLSDDTGLQERLSVQAWKRLNELYDFPQLLRTRMAIYDSLPKAGAQ</sequence>
<keyword evidence="1" id="KW-0808">Transferase</keyword>
<dbReference type="Gene3D" id="3.40.50.2000">
    <property type="entry name" value="Glycogen Phosphorylase B"/>
    <property type="match status" value="1"/>
</dbReference>